<keyword evidence="2" id="KW-1185">Reference proteome</keyword>
<sequence length="84" mass="9529">MEIGIEEWQCWNSKSNTSCADTNLVPGLEGSDTSKDLSTLRPRVEGRNETRNLMRRERGEFCDFEPSLKTNFGASVNDMPHFST</sequence>
<dbReference type="Proteomes" id="UP000499080">
    <property type="component" value="Unassembled WGS sequence"/>
</dbReference>
<organism evidence="1 2">
    <name type="scientific">Araneus ventricosus</name>
    <name type="common">Orbweaver spider</name>
    <name type="synonym">Epeira ventricosa</name>
    <dbReference type="NCBI Taxonomy" id="182803"/>
    <lineage>
        <taxon>Eukaryota</taxon>
        <taxon>Metazoa</taxon>
        <taxon>Ecdysozoa</taxon>
        <taxon>Arthropoda</taxon>
        <taxon>Chelicerata</taxon>
        <taxon>Arachnida</taxon>
        <taxon>Araneae</taxon>
        <taxon>Araneomorphae</taxon>
        <taxon>Entelegynae</taxon>
        <taxon>Araneoidea</taxon>
        <taxon>Araneidae</taxon>
        <taxon>Araneus</taxon>
    </lineage>
</organism>
<gene>
    <name evidence="1" type="ORF">AVEN_271910_1</name>
</gene>
<protein>
    <submittedName>
        <fullName evidence="1">Uncharacterized protein</fullName>
    </submittedName>
</protein>
<dbReference type="EMBL" id="BGPR01000172">
    <property type="protein sequence ID" value="GBM01646.1"/>
    <property type="molecule type" value="Genomic_DNA"/>
</dbReference>
<comment type="caution">
    <text evidence="1">The sequence shown here is derived from an EMBL/GenBank/DDBJ whole genome shotgun (WGS) entry which is preliminary data.</text>
</comment>
<evidence type="ECO:0000313" key="1">
    <source>
        <dbReference type="EMBL" id="GBM01646.1"/>
    </source>
</evidence>
<proteinExistence type="predicted"/>
<accession>A0A4Y2CCQ4</accession>
<name>A0A4Y2CCQ4_ARAVE</name>
<evidence type="ECO:0000313" key="2">
    <source>
        <dbReference type="Proteomes" id="UP000499080"/>
    </source>
</evidence>
<reference evidence="1 2" key="1">
    <citation type="journal article" date="2019" name="Sci. Rep.">
        <title>Orb-weaving spider Araneus ventricosus genome elucidates the spidroin gene catalogue.</title>
        <authorList>
            <person name="Kono N."/>
            <person name="Nakamura H."/>
            <person name="Ohtoshi R."/>
            <person name="Moran D.A.P."/>
            <person name="Shinohara A."/>
            <person name="Yoshida Y."/>
            <person name="Fujiwara M."/>
            <person name="Mori M."/>
            <person name="Tomita M."/>
            <person name="Arakawa K."/>
        </authorList>
    </citation>
    <scope>NUCLEOTIDE SEQUENCE [LARGE SCALE GENOMIC DNA]</scope>
</reference>
<dbReference type="AlphaFoldDB" id="A0A4Y2CCQ4"/>